<feature type="transmembrane region" description="Helical" evidence="1">
    <location>
        <begin position="6"/>
        <end position="26"/>
    </location>
</feature>
<proteinExistence type="predicted"/>
<keyword evidence="1" id="KW-0812">Transmembrane</keyword>
<keyword evidence="1" id="KW-0472">Membrane</keyword>
<dbReference type="Proteomes" id="UP000823941">
    <property type="component" value="Chromosome 12"/>
</dbReference>
<evidence type="ECO:0000313" key="2">
    <source>
        <dbReference type="EMBL" id="KAG7306205.1"/>
    </source>
</evidence>
<organism evidence="2 3">
    <name type="scientific">Plutella xylostella</name>
    <name type="common">Diamondback moth</name>
    <name type="synonym">Plutella maculipennis</name>
    <dbReference type="NCBI Taxonomy" id="51655"/>
    <lineage>
        <taxon>Eukaryota</taxon>
        <taxon>Metazoa</taxon>
        <taxon>Ecdysozoa</taxon>
        <taxon>Arthropoda</taxon>
        <taxon>Hexapoda</taxon>
        <taxon>Insecta</taxon>
        <taxon>Pterygota</taxon>
        <taxon>Neoptera</taxon>
        <taxon>Endopterygota</taxon>
        <taxon>Lepidoptera</taxon>
        <taxon>Glossata</taxon>
        <taxon>Ditrysia</taxon>
        <taxon>Yponomeutoidea</taxon>
        <taxon>Plutellidae</taxon>
        <taxon>Plutella</taxon>
    </lineage>
</organism>
<gene>
    <name evidence="2" type="ORF">JYU34_008807</name>
</gene>
<keyword evidence="3" id="KW-1185">Reference proteome</keyword>
<sequence>MLGLMFRLIFSLGAIAWYSLSVWNMIADYFSKEFKRVLLNDTGDIEIEDEL</sequence>
<protein>
    <submittedName>
        <fullName evidence="2">Uncharacterized protein</fullName>
    </submittedName>
</protein>
<dbReference type="EMBL" id="JAHIBW010000012">
    <property type="protein sequence ID" value="KAG7306205.1"/>
    <property type="molecule type" value="Genomic_DNA"/>
</dbReference>
<name>A0ABQ7QLV3_PLUXY</name>
<accession>A0ABQ7QLV3</accession>
<evidence type="ECO:0000313" key="3">
    <source>
        <dbReference type="Proteomes" id="UP000823941"/>
    </source>
</evidence>
<comment type="caution">
    <text evidence="2">The sequence shown here is derived from an EMBL/GenBank/DDBJ whole genome shotgun (WGS) entry which is preliminary data.</text>
</comment>
<reference evidence="2 3" key="1">
    <citation type="submission" date="2021-06" db="EMBL/GenBank/DDBJ databases">
        <title>A haploid diamondback moth (Plutella xylostella L.) genome assembly resolves 31 chromosomes and identifies a diamide resistance mutation.</title>
        <authorList>
            <person name="Ward C.M."/>
            <person name="Perry K.D."/>
            <person name="Baker G."/>
            <person name="Powis K."/>
            <person name="Heckel D.G."/>
            <person name="Baxter S.W."/>
        </authorList>
    </citation>
    <scope>NUCLEOTIDE SEQUENCE [LARGE SCALE GENOMIC DNA]</scope>
    <source>
        <strain evidence="2 3">LV</strain>
        <tissue evidence="2">Single pupa</tissue>
    </source>
</reference>
<keyword evidence="1" id="KW-1133">Transmembrane helix</keyword>
<evidence type="ECO:0000256" key="1">
    <source>
        <dbReference type="SAM" id="Phobius"/>
    </source>
</evidence>